<dbReference type="EMBL" id="KN818382">
    <property type="protein sequence ID" value="KIL57109.1"/>
    <property type="molecule type" value="Genomic_DNA"/>
</dbReference>
<dbReference type="Proteomes" id="UP000054549">
    <property type="component" value="Unassembled WGS sequence"/>
</dbReference>
<dbReference type="AlphaFoldDB" id="A0A0C2SSX1"/>
<evidence type="ECO:0000313" key="1">
    <source>
        <dbReference type="EMBL" id="KIL57109.1"/>
    </source>
</evidence>
<dbReference type="InParanoid" id="A0A0C2SSX1"/>
<proteinExistence type="predicted"/>
<reference evidence="1 2" key="1">
    <citation type="submission" date="2014-04" db="EMBL/GenBank/DDBJ databases">
        <title>Evolutionary Origins and Diversification of the Mycorrhizal Mutualists.</title>
        <authorList>
            <consortium name="DOE Joint Genome Institute"/>
            <consortium name="Mycorrhizal Genomics Consortium"/>
            <person name="Kohler A."/>
            <person name="Kuo A."/>
            <person name="Nagy L.G."/>
            <person name="Floudas D."/>
            <person name="Copeland A."/>
            <person name="Barry K.W."/>
            <person name="Cichocki N."/>
            <person name="Veneault-Fourrey C."/>
            <person name="LaButti K."/>
            <person name="Lindquist E.A."/>
            <person name="Lipzen A."/>
            <person name="Lundell T."/>
            <person name="Morin E."/>
            <person name="Murat C."/>
            <person name="Riley R."/>
            <person name="Ohm R."/>
            <person name="Sun H."/>
            <person name="Tunlid A."/>
            <person name="Henrissat B."/>
            <person name="Grigoriev I.V."/>
            <person name="Hibbett D.S."/>
            <person name="Martin F."/>
        </authorList>
    </citation>
    <scope>NUCLEOTIDE SEQUENCE [LARGE SCALE GENOMIC DNA]</scope>
    <source>
        <strain evidence="1 2">Koide BX008</strain>
    </source>
</reference>
<evidence type="ECO:0000313" key="2">
    <source>
        <dbReference type="Proteomes" id="UP000054549"/>
    </source>
</evidence>
<protein>
    <submittedName>
        <fullName evidence="1">Uncharacterized protein</fullName>
    </submittedName>
</protein>
<name>A0A0C2SSX1_AMAMK</name>
<keyword evidence="2" id="KW-1185">Reference proteome</keyword>
<accession>A0A0C2SSX1</accession>
<gene>
    <name evidence="1" type="ORF">M378DRAFT_40014</name>
</gene>
<feature type="non-terminal residue" evidence="1">
    <location>
        <position position="1"/>
    </location>
</feature>
<sequence>ITLPQTDQALQDQLSTRYNAADWQPAIDAIMATETDELLALETFERLKQEALSRSGLKLRIP</sequence>
<organism evidence="1 2">
    <name type="scientific">Amanita muscaria (strain Koide BX008)</name>
    <dbReference type="NCBI Taxonomy" id="946122"/>
    <lineage>
        <taxon>Eukaryota</taxon>
        <taxon>Fungi</taxon>
        <taxon>Dikarya</taxon>
        <taxon>Basidiomycota</taxon>
        <taxon>Agaricomycotina</taxon>
        <taxon>Agaricomycetes</taxon>
        <taxon>Agaricomycetidae</taxon>
        <taxon>Agaricales</taxon>
        <taxon>Pluteineae</taxon>
        <taxon>Amanitaceae</taxon>
        <taxon>Amanita</taxon>
    </lineage>
</organism>
<dbReference type="HOGENOM" id="CLU_2910170_0_0_1"/>
<feature type="non-terminal residue" evidence="1">
    <location>
        <position position="62"/>
    </location>
</feature>